<keyword evidence="4" id="KW-0808">Transferase</keyword>
<dbReference type="GO" id="GO:0016780">
    <property type="term" value="F:phosphotransferase activity, for other substituted phosphate groups"/>
    <property type="evidence" value="ECO:0007669"/>
    <property type="project" value="TreeGrafter"/>
</dbReference>
<keyword evidence="2" id="KW-0270">Exopolysaccharide synthesis</keyword>
<organism evidence="4 5">
    <name type="scientific">Meinhardsimonia xiamenensis</name>
    <dbReference type="NCBI Taxonomy" id="990712"/>
    <lineage>
        <taxon>Bacteria</taxon>
        <taxon>Pseudomonadati</taxon>
        <taxon>Pseudomonadota</taxon>
        <taxon>Alphaproteobacteria</taxon>
        <taxon>Rhodobacterales</taxon>
        <taxon>Paracoccaceae</taxon>
        <taxon>Meinhardsimonia</taxon>
    </lineage>
</organism>
<dbReference type="Pfam" id="PF02397">
    <property type="entry name" value="Bac_transf"/>
    <property type="match status" value="1"/>
</dbReference>
<gene>
    <name evidence="4" type="ORF">SAMN05216257_11315</name>
</gene>
<evidence type="ECO:0000259" key="3">
    <source>
        <dbReference type="Pfam" id="PF02397"/>
    </source>
</evidence>
<evidence type="ECO:0000256" key="2">
    <source>
        <dbReference type="ARBA" id="ARBA00023169"/>
    </source>
</evidence>
<accession>A0A1G9HFE1</accession>
<dbReference type="Proteomes" id="UP000199328">
    <property type="component" value="Unassembled WGS sequence"/>
</dbReference>
<protein>
    <submittedName>
        <fullName evidence="4">Sugar transferase involved in LPS biosynthesis (Colanic, teichoic acid)</fullName>
    </submittedName>
</protein>
<dbReference type="OrthoDB" id="9808602at2"/>
<dbReference type="STRING" id="990712.SAMN05216257_11315"/>
<evidence type="ECO:0000313" key="5">
    <source>
        <dbReference type="Proteomes" id="UP000199328"/>
    </source>
</evidence>
<sequence>MAKRLFDIALATLALLLSAPFVAVAALGILLSSPGPVFYRARRVGRGGSVFTMYKLRTMHVTQDGTSAITAPGDVRIFPFGNLIRRLKIDELPQFWNILNGDMSVVGPRPEAPEIVDKIYTDWMRETLRVRPGITSPGAIYNYLMAEVLLDDTDPEGTYARNLLPPKLALERAYLERATFFSDLVYIALTGWAIIAHVLRRDVRLPEVDITNAHRWAPQGPYPNERTSQRHG</sequence>
<reference evidence="5" key="1">
    <citation type="submission" date="2016-10" db="EMBL/GenBank/DDBJ databases">
        <authorList>
            <person name="Varghese N."/>
            <person name="Submissions S."/>
        </authorList>
    </citation>
    <scope>NUCLEOTIDE SEQUENCE [LARGE SCALE GENOMIC DNA]</scope>
    <source>
        <strain evidence="5">CGMCC 1.10789</strain>
    </source>
</reference>
<dbReference type="RefSeq" id="WP_092501359.1">
    <property type="nucleotide sequence ID" value="NZ_FNFV01000013.1"/>
</dbReference>
<dbReference type="EMBL" id="FNFV01000013">
    <property type="protein sequence ID" value="SDL11424.1"/>
    <property type="molecule type" value="Genomic_DNA"/>
</dbReference>
<dbReference type="PANTHER" id="PTHR30576">
    <property type="entry name" value="COLANIC BIOSYNTHESIS UDP-GLUCOSE LIPID CARRIER TRANSFERASE"/>
    <property type="match status" value="1"/>
</dbReference>
<evidence type="ECO:0000256" key="1">
    <source>
        <dbReference type="ARBA" id="ARBA00006464"/>
    </source>
</evidence>
<dbReference type="AlphaFoldDB" id="A0A1G9HFE1"/>
<comment type="similarity">
    <text evidence="1">Belongs to the bacterial sugar transferase family.</text>
</comment>
<name>A0A1G9HFE1_9RHOB</name>
<evidence type="ECO:0000313" key="4">
    <source>
        <dbReference type="EMBL" id="SDL11424.1"/>
    </source>
</evidence>
<keyword evidence="5" id="KW-1185">Reference proteome</keyword>
<proteinExistence type="inferred from homology"/>
<feature type="domain" description="Bacterial sugar transferase" evidence="3">
    <location>
        <begin position="3"/>
        <end position="195"/>
    </location>
</feature>
<dbReference type="GO" id="GO:0000271">
    <property type="term" value="P:polysaccharide biosynthetic process"/>
    <property type="evidence" value="ECO:0007669"/>
    <property type="project" value="UniProtKB-KW"/>
</dbReference>
<dbReference type="PANTHER" id="PTHR30576:SF0">
    <property type="entry name" value="UNDECAPRENYL-PHOSPHATE N-ACETYLGALACTOSAMINYL 1-PHOSPHATE TRANSFERASE-RELATED"/>
    <property type="match status" value="1"/>
</dbReference>
<dbReference type="InterPro" id="IPR003362">
    <property type="entry name" value="Bact_transf"/>
</dbReference>